<proteinExistence type="predicted"/>
<feature type="compositionally biased region" description="Basic and acidic residues" evidence="1">
    <location>
        <begin position="30"/>
        <end position="45"/>
    </location>
</feature>
<sequence length="192" mass="21698">MPEKRQIPVRAERHLADRSRSLSSATAETSRAKGPPESDPRRETRPVPSLDGAPYLLYILDASFWRPYFFGGDPTVDRIVNPTWAFGISGQDRMALMTCRVFDTTATWSPFKLNSFSLRNRRLLCRLGLENMPSMTNLRFGRAMSCPSPEIFGGDDRCVYDSEDVSELPDTVFSEVLHIILSHCVHHFSSSP</sequence>
<name>A0A553I351_9PEZI</name>
<dbReference type="AlphaFoldDB" id="A0A553I351"/>
<feature type="compositionally biased region" description="Basic and acidic residues" evidence="1">
    <location>
        <begin position="1"/>
        <end position="20"/>
    </location>
</feature>
<dbReference type="EMBL" id="VFLP01000020">
    <property type="protein sequence ID" value="TRX94631.1"/>
    <property type="molecule type" value="Genomic_DNA"/>
</dbReference>
<evidence type="ECO:0000313" key="2">
    <source>
        <dbReference type="EMBL" id="TRX94631.1"/>
    </source>
</evidence>
<evidence type="ECO:0000256" key="1">
    <source>
        <dbReference type="SAM" id="MobiDB-lite"/>
    </source>
</evidence>
<gene>
    <name evidence="2" type="ORF">FHL15_004403</name>
</gene>
<feature type="region of interest" description="Disordered" evidence="1">
    <location>
        <begin position="1"/>
        <end position="48"/>
    </location>
</feature>
<reference evidence="3" key="1">
    <citation type="submission" date="2019-06" db="EMBL/GenBank/DDBJ databases">
        <title>Draft genome sequence of the griseofulvin-producing fungus Xylaria cubensis strain G536.</title>
        <authorList>
            <person name="Mead M.E."/>
            <person name="Raja H.A."/>
            <person name="Steenwyk J.L."/>
            <person name="Knowles S.L."/>
            <person name="Oberlies N.H."/>
            <person name="Rokas A."/>
        </authorList>
    </citation>
    <scope>NUCLEOTIDE SEQUENCE [LARGE SCALE GENOMIC DNA]</scope>
    <source>
        <strain evidence="3">G536</strain>
    </source>
</reference>
<keyword evidence="3" id="KW-1185">Reference proteome</keyword>
<comment type="caution">
    <text evidence="2">The sequence shown here is derived from an EMBL/GenBank/DDBJ whole genome shotgun (WGS) entry which is preliminary data.</text>
</comment>
<evidence type="ECO:0000313" key="3">
    <source>
        <dbReference type="Proteomes" id="UP000319160"/>
    </source>
</evidence>
<accession>A0A553I351</accession>
<organism evidence="2 3">
    <name type="scientific">Xylaria flabelliformis</name>
    <dbReference type="NCBI Taxonomy" id="2512241"/>
    <lineage>
        <taxon>Eukaryota</taxon>
        <taxon>Fungi</taxon>
        <taxon>Dikarya</taxon>
        <taxon>Ascomycota</taxon>
        <taxon>Pezizomycotina</taxon>
        <taxon>Sordariomycetes</taxon>
        <taxon>Xylariomycetidae</taxon>
        <taxon>Xylariales</taxon>
        <taxon>Xylariaceae</taxon>
        <taxon>Xylaria</taxon>
    </lineage>
</organism>
<dbReference type="Proteomes" id="UP000319160">
    <property type="component" value="Unassembled WGS sequence"/>
</dbReference>
<protein>
    <submittedName>
        <fullName evidence="2">Uncharacterized protein</fullName>
    </submittedName>
</protein>